<accession>A0A8H5LHQ2</accession>
<dbReference type="Proteomes" id="UP000518752">
    <property type="component" value="Unassembled WGS sequence"/>
</dbReference>
<dbReference type="Pfam" id="PF01494">
    <property type="entry name" value="FAD_binding_3"/>
    <property type="match status" value="1"/>
</dbReference>
<keyword evidence="7" id="KW-1185">Reference proteome</keyword>
<dbReference type="PANTHER" id="PTHR43004:SF19">
    <property type="entry name" value="BINDING MONOOXYGENASE, PUTATIVE (JCVI)-RELATED"/>
    <property type="match status" value="1"/>
</dbReference>
<dbReference type="GO" id="GO:0071949">
    <property type="term" value="F:FAD binding"/>
    <property type="evidence" value="ECO:0007669"/>
    <property type="project" value="InterPro"/>
</dbReference>
<dbReference type="InterPro" id="IPR002938">
    <property type="entry name" value="FAD-bd"/>
</dbReference>
<evidence type="ECO:0000313" key="7">
    <source>
        <dbReference type="Proteomes" id="UP000518752"/>
    </source>
</evidence>
<protein>
    <recommendedName>
        <fullName evidence="5">FAD-binding domain-containing protein</fullName>
    </recommendedName>
</protein>
<evidence type="ECO:0000256" key="3">
    <source>
        <dbReference type="ARBA" id="ARBA00022827"/>
    </source>
</evidence>
<dbReference type="InterPro" id="IPR050641">
    <property type="entry name" value="RIFMO-like"/>
</dbReference>
<dbReference type="GO" id="GO:0016709">
    <property type="term" value="F:oxidoreductase activity, acting on paired donors, with incorporation or reduction of molecular oxygen, NAD(P)H as one donor, and incorporation of one atom of oxygen"/>
    <property type="evidence" value="ECO:0007669"/>
    <property type="project" value="UniProtKB-ARBA"/>
</dbReference>
<dbReference type="AlphaFoldDB" id="A0A8H5LHQ2"/>
<comment type="cofactor">
    <cofactor evidence="1">
        <name>FAD</name>
        <dbReference type="ChEBI" id="CHEBI:57692"/>
    </cofactor>
</comment>
<dbReference type="InterPro" id="IPR036188">
    <property type="entry name" value="FAD/NAD-bd_sf"/>
</dbReference>
<dbReference type="Gene3D" id="3.50.50.60">
    <property type="entry name" value="FAD/NAD(P)-binding domain"/>
    <property type="match status" value="1"/>
</dbReference>
<comment type="caution">
    <text evidence="6">The sequence shown here is derived from an EMBL/GenBank/DDBJ whole genome shotgun (WGS) entry which is preliminary data.</text>
</comment>
<evidence type="ECO:0000256" key="4">
    <source>
        <dbReference type="ARBA" id="ARBA00023002"/>
    </source>
</evidence>
<sequence>MASKYTYGDKFCSGRVYIMGDAAHCYSPAVAKFNLAWKLALVHRGLSKAEILTTYEIERMPVVAEMLNLSTELHKHTIGAHEKFRAGISPSSEASKDPMFRGRNLSQLWVNYRWSPIVFDDQAGITVEHTNPSGLEGDRLRAGDRA</sequence>
<feature type="non-terminal residue" evidence="6">
    <location>
        <position position="1"/>
    </location>
</feature>
<evidence type="ECO:0000259" key="5">
    <source>
        <dbReference type="Pfam" id="PF01494"/>
    </source>
</evidence>
<feature type="domain" description="FAD-binding" evidence="5">
    <location>
        <begin position="7"/>
        <end position="68"/>
    </location>
</feature>
<organism evidence="6 7">
    <name type="scientific">Collybiopsis confluens</name>
    <dbReference type="NCBI Taxonomy" id="2823264"/>
    <lineage>
        <taxon>Eukaryota</taxon>
        <taxon>Fungi</taxon>
        <taxon>Dikarya</taxon>
        <taxon>Basidiomycota</taxon>
        <taxon>Agaricomycotina</taxon>
        <taxon>Agaricomycetes</taxon>
        <taxon>Agaricomycetidae</taxon>
        <taxon>Agaricales</taxon>
        <taxon>Marasmiineae</taxon>
        <taxon>Omphalotaceae</taxon>
        <taxon>Collybiopsis</taxon>
    </lineage>
</organism>
<proteinExistence type="predicted"/>
<evidence type="ECO:0000256" key="2">
    <source>
        <dbReference type="ARBA" id="ARBA00022630"/>
    </source>
</evidence>
<gene>
    <name evidence="6" type="ORF">D9757_013009</name>
</gene>
<dbReference type="PANTHER" id="PTHR43004">
    <property type="entry name" value="TRK SYSTEM POTASSIUM UPTAKE PROTEIN"/>
    <property type="match status" value="1"/>
</dbReference>
<keyword evidence="3" id="KW-0274">FAD</keyword>
<keyword evidence="2" id="KW-0285">Flavoprotein</keyword>
<evidence type="ECO:0000256" key="1">
    <source>
        <dbReference type="ARBA" id="ARBA00001974"/>
    </source>
</evidence>
<reference evidence="6 7" key="1">
    <citation type="journal article" date="2020" name="ISME J.">
        <title>Uncovering the hidden diversity of litter-decomposition mechanisms in mushroom-forming fungi.</title>
        <authorList>
            <person name="Floudas D."/>
            <person name="Bentzer J."/>
            <person name="Ahren D."/>
            <person name="Johansson T."/>
            <person name="Persson P."/>
            <person name="Tunlid A."/>
        </authorList>
    </citation>
    <scope>NUCLEOTIDE SEQUENCE [LARGE SCALE GENOMIC DNA]</scope>
    <source>
        <strain evidence="6 7">CBS 406.79</strain>
    </source>
</reference>
<dbReference type="EMBL" id="JAACJN010000235">
    <property type="protein sequence ID" value="KAF5357562.1"/>
    <property type="molecule type" value="Genomic_DNA"/>
</dbReference>
<evidence type="ECO:0000313" key="6">
    <source>
        <dbReference type="EMBL" id="KAF5357562.1"/>
    </source>
</evidence>
<name>A0A8H5LHQ2_9AGAR</name>
<dbReference type="OrthoDB" id="2690153at2759"/>
<keyword evidence="4" id="KW-0560">Oxidoreductase</keyword>
<dbReference type="SUPFAM" id="SSF51905">
    <property type="entry name" value="FAD/NAD(P)-binding domain"/>
    <property type="match status" value="1"/>
</dbReference>